<keyword evidence="2" id="KW-1185">Reference proteome</keyword>
<proteinExistence type="predicted"/>
<accession>S3MYZ3</accession>
<protein>
    <recommendedName>
        <fullName evidence="3">HK97 gp10 family phage protein</fullName>
    </recommendedName>
</protein>
<dbReference type="PATRIC" id="fig|421052.3.peg.2594"/>
<dbReference type="Proteomes" id="UP000014568">
    <property type="component" value="Unassembled WGS sequence"/>
</dbReference>
<comment type="caution">
    <text evidence="1">The sequence shown here is derived from an EMBL/GenBank/DDBJ whole genome shotgun (WGS) entry which is preliminary data.</text>
</comment>
<dbReference type="EMBL" id="ATGI01000032">
    <property type="protein sequence ID" value="EPF71623.1"/>
    <property type="molecule type" value="Genomic_DNA"/>
</dbReference>
<dbReference type="eggNOG" id="ENOG5032UP8">
    <property type="taxonomic scope" value="Bacteria"/>
</dbReference>
<name>S3MYZ3_9GAMM</name>
<sequence>MSKWSINPTDFIDTITEDVEQHCKDIISDALQQVTVRSPVDKGSYRFSHIVSINVEDYSTKQGNGDTVQAAARTIASFKLGDTAYIQNNTPYGDVIEYGGYPDPVKNGSWVKGKGYIKKSAGGFSRQAPNGVYTLAFQYIVSKYK</sequence>
<dbReference type="STRING" id="632955.GCA_000829675_03329"/>
<dbReference type="HOGENOM" id="CLU_110248_0_0_6"/>
<dbReference type="RefSeq" id="WP_016657052.1">
    <property type="nucleotide sequence ID" value="NZ_KE340353.1"/>
</dbReference>
<dbReference type="OrthoDB" id="6650149at2"/>
<gene>
    <name evidence="1" type="ORF">F945_02656</name>
</gene>
<evidence type="ECO:0000313" key="1">
    <source>
        <dbReference type="EMBL" id="EPF71623.1"/>
    </source>
</evidence>
<organism evidence="1 2">
    <name type="scientific">Acinetobacter rudis CIP 110305</name>
    <dbReference type="NCBI Taxonomy" id="421052"/>
    <lineage>
        <taxon>Bacteria</taxon>
        <taxon>Pseudomonadati</taxon>
        <taxon>Pseudomonadota</taxon>
        <taxon>Gammaproteobacteria</taxon>
        <taxon>Moraxellales</taxon>
        <taxon>Moraxellaceae</taxon>
        <taxon>Acinetobacter</taxon>
    </lineage>
</organism>
<reference evidence="1 2" key="1">
    <citation type="submission" date="2013-06" db="EMBL/GenBank/DDBJ databases">
        <title>The Genome Sequence of Acinetobacter rudis CIP 110305.</title>
        <authorList>
            <consortium name="The Broad Institute Genome Sequencing Platform"/>
            <consortium name="The Broad Institute Genome Sequencing Center for Infectious Disease"/>
            <person name="Cerqueira G."/>
            <person name="Feldgarden M."/>
            <person name="Courvalin P."/>
            <person name="Perichon B."/>
            <person name="Grillot-Courvalin C."/>
            <person name="Clermont D."/>
            <person name="Rocha E."/>
            <person name="Yoon E.-J."/>
            <person name="Nemec A."/>
            <person name="Young S.K."/>
            <person name="Zeng Q."/>
            <person name="Gargeya S."/>
            <person name="Fitzgerald M."/>
            <person name="Abouelleil A."/>
            <person name="Alvarado L."/>
            <person name="Berlin A.M."/>
            <person name="Chapman S.B."/>
            <person name="Dewar J."/>
            <person name="Goldberg J."/>
            <person name="Griggs A."/>
            <person name="Gujja S."/>
            <person name="Hansen M."/>
            <person name="Howarth C."/>
            <person name="Imamovic A."/>
            <person name="Larimer J."/>
            <person name="McCowan C."/>
            <person name="Murphy C."/>
            <person name="Pearson M."/>
            <person name="Priest M."/>
            <person name="Roberts A."/>
            <person name="Saif S."/>
            <person name="Shea T."/>
            <person name="Sykes S."/>
            <person name="Wortman J."/>
            <person name="Nusbaum C."/>
            <person name="Birren B."/>
        </authorList>
    </citation>
    <scope>NUCLEOTIDE SEQUENCE [LARGE SCALE GENOMIC DNA]</scope>
    <source>
        <strain evidence="1 2">CIP 110305</strain>
    </source>
</reference>
<dbReference type="AlphaFoldDB" id="S3MYZ3"/>
<evidence type="ECO:0008006" key="3">
    <source>
        <dbReference type="Google" id="ProtNLM"/>
    </source>
</evidence>
<evidence type="ECO:0000313" key="2">
    <source>
        <dbReference type="Proteomes" id="UP000014568"/>
    </source>
</evidence>